<organism evidence="1 2">
    <name type="scientific">Sordaria brevicollis</name>
    <dbReference type="NCBI Taxonomy" id="83679"/>
    <lineage>
        <taxon>Eukaryota</taxon>
        <taxon>Fungi</taxon>
        <taxon>Dikarya</taxon>
        <taxon>Ascomycota</taxon>
        <taxon>Pezizomycotina</taxon>
        <taxon>Sordariomycetes</taxon>
        <taxon>Sordariomycetidae</taxon>
        <taxon>Sordariales</taxon>
        <taxon>Sordariaceae</taxon>
        <taxon>Sordaria</taxon>
    </lineage>
</organism>
<proteinExistence type="predicted"/>
<gene>
    <name evidence="1" type="ORF">B0T20DRAFT_397664</name>
</gene>
<dbReference type="AlphaFoldDB" id="A0AAE0U2Y2"/>
<evidence type="ECO:0000313" key="2">
    <source>
        <dbReference type="Proteomes" id="UP001281003"/>
    </source>
</evidence>
<name>A0AAE0U2Y2_SORBR</name>
<keyword evidence="2" id="KW-1185">Reference proteome</keyword>
<evidence type="ECO:0000313" key="1">
    <source>
        <dbReference type="EMBL" id="KAK3388675.1"/>
    </source>
</evidence>
<accession>A0AAE0U2Y2</accession>
<sequence>MSSTAVELMNGEHMWREKNGSQLVVIWYRIIGGMLNDNARNVGRSDGMRCPRTHSSPGLVRYSGGSYRRLMYNDVKTPDIPRFPQGEALTTAVWKRRRYHQVQSGLWTLITPDATQHKPLPRPANVVAVSPHASTRGEQGWEVGRRKAYAVRSQNVKPSRHRQAAVQELEPVQKEEKAILLDLGLEDMSLTNSRECHASHAQTSTHVDSSGLPIRQRGAKIVAFQRTVLTIPAPPAFPIASKTDLAHH</sequence>
<dbReference type="Proteomes" id="UP001281003">
    <property type="component" value="Unassembled WGS sequence"/>
</dbReference>
<reference evidence="1" key="1">
    <citation type="journal article" date="2023" name="Mol. Phylogenet. Evol.">
        <title>Genome-scale phylogeny and comparative genomics of the fungal order Sordariales.</title>
        <authorList>
            <person name="Hensen N."/>
            <person name="Bonometti L."/>
            <person name="Westerberg I."/>
            <person name="Brannstrom I.O."/>
            <person name="Guillou S."/>
            <person name="Cros-Aarteil S."/>
            <person name="Calhoun S."/>
            <person name="Haridas S."/>
            <person name="Kuo A."/>
            <person name="Mondo S."/>
            <person name="Pangilinan J."/>
            <person name="Riley R."/>
            <person name="LaButti K."/>
            <person name="Andreopoulos B."/>
            <person name="Lipzen A."/>
            <person name="Chen C."/>
            <person name="Yan M."/>
            <person name="Daum C."/>
            <person name="Ng V."/>
            <person name="Clum A."/>
            <person name="Steindorff A."/>
            <person name="Ohm R.A."/>
            <person name="Martin F."/>
            <person name="Silar P."/>
            <person name="Natvig D.O."/>
            <person name="Lalanne C."/>
            <person name="Gautier V."/>
            <person name="Ament-Velasquez S.L."/>
            <person name="Kruys A."/>
            <person name="Hutchinson M.I."/>
            <person name="Powell A.J."/>
            <person name="Barry K."/>
            <person name="Miller A.N."/>
            <person name="Grigoriev I.V."/>
            <person name="Debuchy R."/>
            <person name="Gladieux P."/>
            <person name="Hiltunen Thoren M."/>
            <person name="Johannesson H."/>
        </authorList>
    </citation>
    <scope>NUCLEOTIDE SEQUENCE</scope>
    <source>
        <strain evidence="1">FGSC 1904</strain>
    </source>
</reference>
<reference evidence="1" key="2">
    <citation type="submission" date="2023-07" db="EMBL/GenBank/DDBJ databases">
        <authorList>
            <consortium name="Lawrence Berkeley National Laboratory"/>
            <person name="Haridas S."/>
            <person name="Hensen N."/>
            <person name="Bonometti L."/>
            <person name="Westerberg I."/>
            <person name="Brannstrom I.O."/>
            <person name="Guillou S."/>
            <person name="Cros-Aarteil S."/>
            <person name="Calhoun S."/>
            <person name="Kuo A."/>
            <person name="Mondo S."/>
            <person name="Pangilinan J."/>
            <person name="Riley R."/>
            <person name="LaButti K."/>
            <person name="Andreopoulos B."/>
            <person name="Lipzen A."/>
            <person name="Chen C."/>
            <person name="Yanf M."/>
            <person name="Daum C."/>
            <person name="Ng V."/>
            <person name="Clum A."/>
            <person name="Steindorff A."/>
            <person name="Ohm R."/>
            <person name="Martin F."/>
            <person name="Silar P."/>
            <person name="Natvig D."/>
            <person name="Lalanne C."/>
            <person name="Gautier V."/>
            <person name="Ament-velasquez S.L."/>
            <person name="Kruys A."/>
            <person name="Hutchinson M.I."/>
            <person name="Powell A.J."/>
            <person name="Barry K."/>
            <person name="Miller A.N."/>
            <person name="Grigoriev I.V."/>
            <person name="Debuchy R."/>
            <person name="Gladieux P."/>
            <person name="Thoren M.H."/>
            <person name="Johannesson H."/>
        </authorList>
    </citation>
    <scope>NUCLEOTIDE SEQUENCE</scope>
    <source>
        <strain evidence="1">FGSC 1904</strain>
    </source>
</reference>
<comment type="caution">
    <text evidence="1">The sequence shown here is derived from an EMBL/GenBank/DDBJ whole genome shotgun (WGS) entry which is preliminary data.</text>
</comment>
<protein>
    <submittedName>
        <fullName evidence="1">Uncharacterized protein</fullName>
    </submittedName>
</protein>
<dbReference type="EMBL" id="JAUTDP010000015">
    <property type="protein sequence ID" value="KAK3388675.1"/>
    <property type="molecule type" value="Genomic_DNA"/>
</dbReference>